<evidence type="ECO:0000313" key="1">
    <source>
        <dbReference type="EMBL" id="ACN14750.1"/>
    </source>
</evidence>
<dbReference type="AlphaFoldDB" id="C0QAG5"/>
<dbReference type="OrthoDB" id="9804721at2"/>
<dbReference type="RefSeq" id="WP_015903537.1">
    <property type="nucleotide sequence ID" value="NC_012108.1"/>
</dbReference>
<name>C0QAG5_DESAH</name>
<keyword evidence="2" id="KW-1185">Reference proteome</keyword>
<gene>
    <name evidence="1" type="primary">uspA12</name>
    <name evidence="1" type="ordered locus">HRM2_16410</name>
</gene>
<protein>
    <submittedName>
        <fullName evidence="1">UspA12</fullName>
    </submittedName>
</protein>
<dbReference type="EMBL" id="CP001087">
    <property type="protein sequence ID" value="ACN14750.1"/>
    <property type="molecule type" value="Genomic_DNA"/>
</dbReference>
<dbReference type="Proteomes" id="UP000000442">
    <property type="component" value="Chromosome"/>
</dbReference>
<dbReference type="HOGENOM" id="CLU_1010924_0_0_7"/>
<accession>C0QAG5</accession>
<evidence type="ECO:0000313" key="2">
    <source>
        <dbReference type="Proteomes" id="UP000000442"/>
    </source>
</evidence>
<dbReference type="eggNOG" id="COG0589">
    <property type="taxonomic scope" value="Bacteria"/>
</dbReference>
<organism evidence="1 2">
    <name type="scientific">Desulforapulum autotrophicum (strain ATCC 43914 / DSM 3382 / VKM B-1955 / HRM2)</name>
    <name type="common">Desulfobacterium autotrophicum</name>
    <dbReference type="NCBI Taxonomy" id="177437"/>
    <lineage>
        <taxon>Bacteria</taxon>
        <taxon>Pseudomonadati</taxon>
        <taxon>Thermodesulfobacteriota</taxon>
        <taxon>Desulfobacteria</taxon>
        <taxon>Desulfobacterales</taxon>
        <taxon>Desulfobacteraceae</taxon>
        <taxon>Desulforapulum</taxon>
    </lineage>
</organism>
<dbReference type="KEGG" id="dat:HRM2_16410"/>
<dbReference type="STRING" id="177437.HRM2_16410"/>
<sequence length="276" mass="31089">METTLFHVFRNTPLGREILMQSLFFCKQTRSSINIYIPEFIKFLMYFDNDVVQVDLDPSYLTQPETAEAHARALAEAAGIEPRIIGPMNFTASTLPDLPVDFDFMCCPRSISDLSTKISLGHIGPKVRRIINSARFPVLIPSSQFKEWVSIIVFFGGSVNAVKALKLGLYLSRSTGLPLDIFTQAGKFTKDHFNEILRERDLYDVVDATVRKWYFYDQGKFEHNLYDVPHNALAVLGAYGHGLVKEVLFGSTMEMVQSTLTNTLLIAGPNYVMSQG</sequence>
<reference evidence="1 2" key="1">
    <citation type="journal article" date="2009" name="Environ. Microbiol.">
        <title>Genome sequence of Desulfobacterium autotrophicum HRM2, a marine sulfate reducer oxidizing organic carbon completely to carbon dioxide.</title>
        <authorList>
            <person name="Strittmatter A.W."/>
            <person name="Liesegang H."/>
            <person name="Rabus R."/>
            <person name="Decker I."/>
            <person name="Amann J."/>
            <person name="Andres S."/>
            <person name="Henne A."/>
            <person name="Fricke W.F."/>
            <person name="Martinez-Arias R."/>
            <person name="Bartels D."/>
            <person name="Goesmann A."/>
            <person name="Krause L."/>
            <person name="Puehler A."/>
            <person name="Klenk H.P."/>
            <person name="Richter M."/>
            <person name="Schuler M."/>
            <person name="Gloeckner F.O."/>
            <person name="Meyerdierks A."/>
            <person name="Gottschalk G."/>
            <person name="Amann R."/>
        </authorList>
    </citation>
    <scope>NUCLEOTIDE SEQUENCE [LARGE SCALE GENOMIC DNA]</scope>
    <source>
        <strain evidence="2">ATCC 43914 / DSM 3382 / HRM2</strain>
    </source>
</reference>
<proteinExistence type="predicted"/>